<protein>
    <submittedName>
        <fullName evidence="1">Uncharacterized protein</fullName>
    </submittedName>
</protein>
<dbReference type="EMBL" id="CM046391">
    <property type="protein sequence ID" value="KAI8558907.1"/>
    <property type="molecule type" value="Genomic_DNA"/>
</dbReference>
<gene>
    <name evidence="1" type="ORF">RHMOL_Rhmol04G0132900</name>
</gene>
<proteinExistence type="predicted"/>
<comment type="caution">
    <text evidence="1">The sequence shown here is derived from an EMBL/GenBank/DDBJ whole genome shotgun (WGS) entry which is preliminary data.</text>
</comment>
<name>A0ACC0NZS9_RHOML</name>
<sequence>MENENKSREEITQEVKEMSEKSKTVVEKGGSSYNYIGCFIEVVMTKLHSP</sequence>
<evidence type="ECO:0000313" key="1">
    <source>
        <dbReference type="EMBL" id="KAI8558907.1"/>
    </source>
</evidence>
<keyword evidence="2" id="KW-1185">Reference proteome</keyword>
<evidence type="ECO:0000313" key="2">
    <source>
        <dbReference type="Proteomes" id="UP001062846"/>
    </source>
</evidence>
<dbReference type="Proteomes" id="UP001062846">
    <property type="component" value="Chromosome 4"/>
</dbReference>
<accession>A0ACC0NZS9</accession>
<organism evidence="1 2">
    <name type="scientific">Rhododendron molle</name>
    <name type="common">Chinese azalea</name>
    <name type="synonym">Azalea mollis</name>
    <dbReference type="NCBI Taxonomy" id="49168"/>
    <lineage>
        <taxon>Eukaryota</taxon>
        <taxon>Viridiplantae</taxon>
        <taxon>Streptophyta</taxon>
        <taxon>Embryophyta</taxon>
        <taxon>Tracheophyta</taxon>
        <taxon>Spermatophyta</taxon>
        <taxon>Magnoliopsida</taxon>
        <taxon>eudicotyledons</taxon>
        <taxon>Gunneridae</taxon>
        <taxon>Pentapetalae</taxon>
        <taxon>asterids</taxon>
        <taxon>Ericales</taxon>
        <taxon>Ericaceae</taxon>
        <taxon>Ericoideae</taxon>
        <taxon>Rhodoreae</taxon>
        <taxon>Rhododendron</taxon>
    </lineage>
</organism>
<reference evidence="1" key="1">
    <citation type="submission" date="2022-02" db="EMBL/GenBank/DDBJ databases">
        <title>Plant Genome Project.</title>
        <authorList>
            <person name="Zhang R.-G."/>
        </authorList>
    </citation>
    <scope>NUCLEOTIDE SEQUENCE</scope>
    <source>
        <strain evidence="1">AT1</strain>
    </source>
</reference>